<evidence type="ECO:0008006" key="6">
    <source>
        <dbReference type="Google" id="ProtNLM"/>
    </source>
</evidence>
<evidence type="ECO:0000256" key="1">
    <source>
        <dbReference type="ARBA" id="ARBA00022723"/>
    </source>
</evidence>
<dbReference type="Gene3D" id="3.30.60.90">
    <property type="match status" value="1"/>
</dbReference>
<reference evidence="4" key="1">
    <citation type="submission" date="2021-06" db="EMBL/GenBank/DDBJ databases">
        <title>Comparative genomics, transcriptomics and evolutionary studies reveal genomic signatures of adaptation to plant cell wall in hemibiotrophic fungi.</title>
        <authorList>
            <consortium name="DOE Joint Genome Institute"/>
            <person name="Baroncelli R."/>
            <person name="Diaz J.F."/>
            <person name="Benocci T."/>
            <person name="Peng M."/>
            <person name="Battaglia E."/>
            <person name="Haridas S."/>
            <person name="Andreopoulos W."/>
            <person name="Labutti K."/>
            <person name="Pangilinan J."/>
            <person name="Floch G.L."/>
            <person name="Makela M.R."/>
            <person name="Henrissat B."/>
            <person name="Grigoriev I.V."/>
            <person name="Crouch J.A."/>
            <person name="De Vries R.P."/>
            <person name="Sukno S.A."/>
            <person name="Thon M.R."/>
        </authorList>
    </citation>
    <scope>NUCLEOTIDE SEQUENCE</scope>
    <source>
        <strain evidence="4">CBS 102054</strain>
    </source>
</reference>
<gene>
    <name evidence="4" type="ORF">BDP81DRAFT_446409</name>
</gene>
<keyword evidence="1" id="KW-0479">Metal-binding</keyword>
<dbReference type="InterPro" id="IPR052895">
    <property type="entry name" value="HetReg/Transcr_Mod"/>
</dbReference>
<sequence length="279" mass="31185">MVCDECHSEIHGIGYGCVKCEKLDFCYKCIDPAIIEHNPTHRIRTHNNAVYFASGHSVVSVQGYASFQANLRDACSKSKNHLPFVVRGFFVDKITKIGLGGIIQRRVNGFRVDLPWENWTQLLGLNQVNGLESEGTKNAAFLRALVGNRLLLEGERGVSHLPNKVMEMLYMNIGEDKWACDMEHPTQLLSSTEVMLSNDRRLATSAKYLGFVPPETRAGDRIAILIGCSVPVVLRDVGHLHGMPVWQLVGECYIDGIMEGEFIDFADEKNLEPEKIVLV</sequence>
<evidence type="ECO:0000313" key="4">
    <source>
        <dbReference type="EMBL" id="KAK1640011.1"/>
    </source>
</evidence>
<keyword evidence="5" id="KW-1185">Reference proteome</keyword>
<keyword evidence="3" id="KW-0862">Zinc</keyword>
<comment type="caution">
    <text evidence="4">The sequence shown here is derived from an EMBL/GenBank/DDBJ whole genome shotgun (WGS) entry which is preliminary data.</text>
</comment>
<accession>A0AAI9ZY64</accession>
<dbReference type="EMBL" id="JAHMHQ010000004">
    <property type="protein sequence ID" value="KAK1640011.1"/>
    <property type="molecule type" value="Genomic_DNA"/>
</dbReference>
<dbReference type="AlphaFoldDB" id="A0AAI9ZY64"/>
<protein>
    <recommendedName>
        <fullName evidence="6">ZZ-type domain-containing protein</fullName>
    </recommendedName>
</protein>
<dbReference type="Pfam" id="PF26639">
    <property type="entry name" value="Het-6_barrel"/>
    <property type="match status" value="1"/>
</dbReference>
<keyword evidence="2" id="KW-0863">Zinc-finger</keyword>
<dbReference type="GeneID" id="85476920"/>
<evidence type="ECO:0000256" key="3">
    <source>
        <dbReference type="ARBA" id="ARBA00022833"/>
    </source>
</evidence>
<dbReference type="SUPFAM" id="SSF57850">
    <property type="entry name" value="RING/U-box"/>
    <property type="match status" value="1"/>
</dbReference>
<dbReference type="Proteomes" id="UP001243989">
    <property type="component" value="Unassembled WGS sequence"/>
</dbReference>
<evidence type="ECO:0000313" key="5">
    <source>
        <dbReference type="Proteomes" id="UP001243989"/>
    </source>
</evidence>
<name>A0AAI9ZY64_9PEZI</name>
<dbReference type="GO" id="GO:0008270">
    <property type="term" value="F:zinc ion binding"/>
    <property type="evidence" value="ECO:0007669"/>
    <property type="project" value="UniProtKB-KW"/>
</dbReference>
<organism evidence="4 5">
    <name type="scientific">Colletotrichum phormii</name>
    <dbReference type="NCBI Taxonomy" id="359342"/>
    <lineage>
        <taxon>Eukaryota</taxon>
        <taxon>Fungi</taxon>
        <taxon>Dikarya</taxon>
        <taxon>Ascomycota</taxon>
        <taxon>Pezizomycotina</taxon>
        <taxon>Sordariomycetes</taxon>
        <taxon>Hypocreomycetidae</taxon>
        <taxon>Glomerellales</taxon>
        <taxon>Glomerellaceae</taxon>
        <taxon>Colletotrichum</taxon>
        <taxon>Colletotrichum acutatum species complex</taxon>
    </lineage>
</organism>
<evidence type="ECO:0000256" key="2">
    <source>
        <dbReference type="ARBA" id="ARBA00022771"/>
    </source>
</evidence>
<dbReference type="PANTHER" id="PTHR24148">
    <property type="entry name" value="ANKYRIN REPEAT DOMAIN-CONTAINING PROTEIN 39 HOMOLOG-RELATED"/>
    <property type="match status" value="1"/>
</dbReference>
<dbReference type="RefSeq" id="XP_060448618.1">
    <property type="nucleotide sequence ID" value="XM_060592058.1"/>
</dbReference>
<dbReference type="InterPro" id="IPR043145">
    <property type="entry name" value="Znf_ZZ_sf"/>
</dbReference>
<proteinExistence type="predicted"/>
<dbReference type="PANTHER" id="PTHR24148:SF64">
    <property type="entry name" value="HETEROKARYON INCOMPATIBILITY DOMAIN-CONTAINING PROTEIN"/>
    <property type="match status" value="1"/>
</dbReference>